<gene>
    <name evidence="2" type="ORF">MYCIT1_LOCUS1336</name>
</gene>
<feature type="compositionally biased region" description="Basic residues" evidence="1">
    <location>
        <begin position="268"/>
        <end position="278"/>
    </location>
</feature>
<dbReference type="Proteomes" id="UP001295794">
    <property type="component" value="Unassembled WGS sequence"/>
</dbReference>
<feature type="region of interest" description="Disordered" evidence="1">
    <location>
        <begin position="254"/>
        <end position="278"/>
    </location>
</feature>
<feature type="compositionally biased region" description="Polar residues" evidence="1">
    <location>
        <begin position="21"/>
        <end position="31"/>
    </location>
</feature>
<feature type="compositionally biased region" description="Low complexity" evidence="1">
    <location>
        <begin position="60"/>
        <end position="72"/>
    </location>
</feature>
<feature type="region of interest" description="Disordered" evidence="1">
    <location>
        <begin position="1"/>
        <end position="99"/>
    </location>
</feature>
<feature type="region of interest" description="Disordered" evidence="1">
    <location>
        <begin position="121"/>
        <end position="159"/>
    </location>
</feature>
<evidence type="ECO:0000313" key="3">
    <source>
        <dbReference type="Proteomes" id="UP001295794"/>
    </source>
</evidence>
<organism evidence="2 3">
    <name type="scientific">Mycena citricolor</name>
    <dbReference type="NCBI Taxonomy" id="2018698"/>
    <lineage>
        <taxon>Eukaryota</taxon>
        <taxon>Fungi</taxon>
        <taxon>Dikarya</taxon>
        <taxon>Basidiomycota</taxon>
        <taxon>Agaricomycotina</taxon>
        <taxon>Agaricomycetes</taxon>
        <taxon>Agaricomycetidae</taxon>
        <taxon>Agaricales</taxon>
        <taxon>Marasmiineae</taxon>
        <taxon>Mycenaceae</taxon>
        <taxon>Mycena</taxon>
    </lineage>
</organism>
<name>A0AAD2GS21_9AGAR</name>
<evidence type="ECO:0000313" key="2">
    <source>
        <dbReference type="EMBL" id="CAK5262536.1"/>
    </source>
</evidence>
<reference evidence="2" key="1">
    <citation type="submission" date="2023-11" db="EMBL/GenBank/DDBJ databases">
        <authorList>
            <person name="De Vega J J."/>
            <person name="De Vega J J."/>
        </authorList>
    </citation>
    <scope>NUCLEOTIDE SEQUENCE</scope>
</reference>
<dbReference type="AlphaFoldDB" id="A0AAD2GS21"/>
<protein>
    <submittedName>
        <fullName evidence="2">Uncharacterized protein</fullName>
    </submittedName>
</protein>
<feature type="compositionally biased region" description="Low complexity" evidence="1">
    <location>
        <begin position="9"/>
        <end position="20"/>
    </location>
</feature>
<comment type="caution">
    <text evidence="2">The sequence shown here is derived from an EMBL/GenBank/DDBJ whole genome shotgun (WGS) entry which is preliminary data.</text>
</comment>
<accession>A0AAD2GS21</accession>
<keyword evidence="3" id="KW-1185">Reference proteome</keyword>
<sequence length="278" mass="31046">MSEYDYSPQAAQQYQRTQQRISNWATDTAANSHKYKSPFVPRSDVQDSYHTSSRDRHRSPSTSRHSSSSRSSSKSHPKHDRRQPQRSYSHDNHEPVMRSPLRANTLATMTLVSPNDSISQVMAPTSRRGHHARAQSHSPSRHTSTRARNHRRTHTSGGGGGYVVQVQSPHGVYQVNAAQPGGGGYFQPQPQAQMQMQQPMQQVQQPAAWIIDPRTGKVQAAYANVVVPQAQQPAFVYPPAPHPVQEHHGGWWKRLLGSSSTGSGSDKRHGRTMSRSKR</sequence>
<feature type="compositionally biased region" description="Basic residues" evidence="1">
    <location>
        <begin position="127"/>
        <end position="154"/>
    </location>
</feature>
<dbReference type="EMBL" id="CAVNYO010000020">
    <property type="protein sequence ID" value="CAK5262536.1"/>
    <property type="molecule type" value="Genomic_DNA"/>
</dbReference>
<evidence type="ECO:0000256" key="1">
    <source>
        <dbReference type="SAM" id="MobiDB-lite"/>
    </source>
</evidence>
<proteinExistence type="predicted"/>